<dbReference type="PANTHER" id="PTHR42715:SF10">
    <property type="entry name" value="BETA-GLUCOSIDASE"/>
    <property type="match status" value="1"/>
</dbReference>
<dbReference type="InterPro" id="IPR050288">
    <property type="entry name" value="Cellulose_deg_GH3"/>
</dbReference>
<protein>
    <submittedName>
        <fullName evidence="4">Glycoside hydrolase family 3 C-terminal domain-containing protein</fullName>
    </submittedName>
</protein>
<sequence length="766" mass="81281">MSTAEEIAGRLSRADKIRLLSGKDFWNTESVDGAPGFMLTDGPHGLRKQIGSADHVGLADSVPATCFPPAAGLGATWDVDLLQDIGVALGREAAAQDVGVLLGPGLNIKRHPAGGRNFEYFSEDPYLSGKAAAAMVRGIQSVGVGACLKHFAANNQESNRMRVDAVIDERTLHELYLTGFEIAVKESAPWTVMHSYNKVNGEHTGESYRLLTEILRRTWGFDGVVMSDWLATADRPRGVHAGSDLEMPGSGGLWDARVAQALDDGALAESDLEAAVTRLVALAEKVAARPPATPVDFDAHHALARRAAAEASVLLTNNGLLPLPVDARVALIGAFAQTPRYQGAGSSLVHPTRLDNALDAMTAIYGDRLTYVAGYDAATGEATADDIAAARIAARTAEVVVLLVGLPASYESEGFDRTDLRLPPAHDALVEAVVAENPRTAVILMGGAPVEMPWADRPAAILEAYLGGQAGGTALADVLTGAVEPGGRLAESFPVSMLELPANASFAEHPTQAQYREAANVGYRFHDTWQVAPRFCFGHGLSYTDFDVSSIIVSGEEHSPDRQVGVRVTNIGERAGACVVQLYVHAETAGSGRPEQELKGYTKVHLTAGESREVTLPLDARSFATYDATDEAWVVPTGTYEVRIGLSSRDIRSTVSLEIHGADVSHPVSTTRGPVADDQEFAVLLGRPVPAARPLVPFDEDSTVGDLQQTWLGRKIHGALIGQAINKMAPADDPNSGMMAAMIKELPLRGSQRSPTANSAWPRSTG</sequence>
<dbReference type="SUPFAM" id="SSF51445">
    <property type="entry name" value="(Trans)glycosidases"/>
    <property type="match status" value="1"/>
</dbReference>
<comment type="caution">
    <text evidence="4">The sequence shown here is derived from an EMBL/GenBank/DDBJ whole genome shotgun (WGS) entry which is preliminary data.</text>
</comment>
<reference evidence="5" key="1">
    <citation type="journal article" date="2019" name="Int. J. Syst. Evol. Microbiol.">
        <title>The Global Catalogue of Microorganisms (GCM) 10K type strain sequencing project: providing services to taxonomists for standard genome sequencing and annotation.</title>
        <authorList>
            <consortium name="The Broad Institute Genomics Platform"/>
            <consortium name="The Broad Institute Genome Sequencing Center for Infectious Disease"/>
            <person name="Wu L."/>
            <person name="Ma J."/>
        </authorList>
    </citation>
    <scope>NUCLEOTIDE SEQUENCE [LARGE SCALE GENOMIC DNA]</scope>
    <source>
        <strain evidence="5">NBRC 106593</strain>
    </source>
</reference>
<dbReference type="Pfam" id="PF14310">
    <property type="entry name" value="Fn3-like"/>
    <property type="match status" value="1"/>
</dbReference>
<accession>A0ABW2AQX0</accession>
<feature type="domain" description="Fibronectin type III-like" evidence="3">
    <location>
        <begin position="578"/>
        <end position="648"/>
    </location>
</feature>
<dbReference type="Pfam" id="PF00933">
    <property type="entry name" value="Glyco_hydro_3"/>
    <property type="match status" value="1"/>
</dbReference>
<proteinExistence type="inferred from homology"/>
<dbReference type="InterPro" id="IPR036881">
    <property type="entry name" value="Glyco_hydro_3_C_sf"/>
</dbReference>
<name>A0ABW2AQX0_9MICO</name>
<dbReference type="InterPro" id="IPR013783">
    <property type="entry name" value="Ig-like_fold"/>
</dbReference>
<dbReference type="GO" id="GO:0016787">
    <property type="term" value="F:hydrolase activity"/>
    <property type="evidence" value="ECO:0007669"/>
    <property type="project" value="UniProtKB-KW"/>
</dbReference>
<keyword evidence="2 4" id="KW-0378">Hydrolase</keyword>
<dbReference type="EMBL" id="JBHSWJ010000002">
    <property type="protein sequence ID" value="MFC6713486.1"/>
    <property type="molecule type" value="Genomic_DNA"/>
</dbReference>
<evidence type="ECO:0000256" key="2">
    <source>
        <dbReference type="ARBA" id="ARBA00022801"/>
    </source>
</evidence>
<organism evidence="4 5">
    <name type="scientific">Branchiibius cervicis</name>
    <dbReference type="NCBI Taxonomy" id="908252"/>
    <lineage>
        <taxon>Bacteria</taxon>
        <taxon>Bacillati</taxon>
        <taxon>Actinomycetota</taxon>
        <taxon>Actinomycetes</taxon>
        <taxon>Micrococcales</taxon>
        <taxon>Dermacoccaceae</taxon>
        <taxon>Branchiibius</taxon>
    </lineage>
</organism>
<dbReference type="Pfam" id="PF01915">
    <property type="entry name" value="Glyco_hydro_3_C"/>
    <property type="match status" value="1"/>
</dbReference>
<dbReference type="InterPro" id="IPR026891">
    <property type="entry name" value="Fn3-like"/>
</dbReference>
<dbReference type="Proteomes" id="UP001596356">
    <property type="component" value="Unassembled WGS sequence"/>
</dbReference>
<dbReference type="RefSeq" id="WP_377821273.1">
    <property type="nucleotide sequence ID" value="NZ_JBHSWJ010000002.1"/>
</dbReference>
<evidence type="ECO:0000259" key="3">
    <source>
        <dbReference type="SMART" id="SM01217"/>
    </source>
</evidence>
<dbReference type="Gene3D" id="3.40.50.1700">
    <property type="entry name" value="Glycoside hydrolase family 3 C-terminal domain"/>
    <property type="match status" value="1"/>
</dbReference>
<dbReference type="SUPFAM" id="SSF52279">
    <property type="entry name" value="Beta-D-glucan exohydrolase, C-terminal domain"/>
    <property type="match status" value="1"/>
</dbReference>
<dbReference type="PANTHER" id="PTHR42715">
    <property type="entry name" value="BETA-GLUCOSIDASE"/>
    <property type="match status" value="1"/>
</dbReference>
<dbReference type="Gene3D" id="2.60.40.10">
    <property type="entry name" value="Immunoglobulins"/>
    <property type="match status" value="1"/>
</dbReference>
<dbReference type="PRINTS" id="PR00133">
    <property type="entry name" value="GLHYDRLASE3"/>
</dbReference>
<dbReference type="InterPro" id="IPR036962">
    <property type="entry name" value="Glyco_hydro_3_N_sf"/>
</dbReference>
<evidence type="ECO:0000313" key="5">
    <source>
        <dbReference type="Proteomes" id="UP001596356"/>
    </source>
</evidence>
<keyword evidence="5" id="KW-1185">Reference proteome</keyword>
<evidence type="ECO:0000256" key="1">
    <source>
        <dbReference type="ARBA" id="ARBA00005336"/>
    </source>
</evidence>
<gene>
    <name evidence="4" type="ORF">ACFQBT_06410</name>
</gene>
<evidence type="ECO:0000313" key="4">
    <source>
        <dbReference type="EMBL" id="MFC6713486.1"/>
    </source>
</evidence>
<dbReference type="InterPro" id="IPR002772">
    <property type="entry name" value="Glyco_hydro_3_C"/>
</dbReference>
<dbReference type="SMART" id="SM01217">
    <property type="entry name" value="Fn3_like"/>
    <property type="match status" value="1"/>
</dbReference>
<dbReference type="Gene3D" id="3.20.20.300">
    <property type="entry name" value="Glycoside hydrolase, family 3, N-terminal domain"/>
    <property type="match status" value="1"/>
</dbReference>
<dbReference type="InterPro" id="IPR001764">
    <property type="entry name" value="Glyco_hydro_3_N"/>
</dbReference>
<comment type="similarity">
    <text evidence="1">Belongs to the glycosyl hydrolase 3 family.</text>
</comment>
<dbReference type="InterPro" id="IPR017853">
    <property type="entry name" value="GH"/>
</dbReference>